<dbReference type="EMBL" id="CP010825">
    <property type="protein sequence ID" value="ALJ92237.1"/>
    <property type="molecule type" value="Genomic_DNA"/>
</dbReference>
<feature type="transmembrane region" description="Helical" evidence="1">
    <location>
        <begin position="35"/>
        <end position="51"/>
    </location>
</feature>
<keyword evidence="2" id="KW-0614">Plasmid</keyword>
<feature type="transmembrane region" description="Helical" evidence="1">
    <location>
        <begin position="12"/>
        <end position="28"/>
    </location>
</feature>
<dbReference type="Proteomes" id="UP000058660">
    <property type="component" value="Plasmid pTA69"/>
</dbReference>
<reference evidence="3" key="1">
    <citation type="journal article" date="2015" name="PLoS ONE">
        <title>Complete Genome Sequence of Thermus aquaticus Y51MC23.</title>
        <authorList>
            <person name="Brumm P.J."/>
            <person name="Monsma S."/>
            <person name="Keough B."/>
            <person name="Jasinovica S."/>
            <person name="Ferguson E."/>
            <person name="Schoenfeld T."/>
            <person name="Lodes M."/>
            <person name="Mead D.A."/>
        </authorList>
    </citation>
    <scope>NUCLEOTIDE SEQUENCE [LARGE SCALE GENOMIC DNA]</scope>
    <source>
        <strain evidence="3">BAA-2747 / Y51MC23</strain>
    </source>
</reference>
<name>A0ABN4IMP2_THEA5</name>
<organism evidence="2 3">
    <name type="scientific">Thermus aquaticus (strain ATCC BAA-2747 / Y51MC23)</name>
    <dbReference type="NCBI Taxonomy" id="498848"/>
    <lineage>
        <taxon>Bacteria</taxon>
        <taxon>Thermotogati</taxon>
        <taxon>Deinococcota</taxon>
        <taxon>Deinococci</taxon>
        <taxon>Thermales</taxon>
        <taxon>Thermaceae</taxon>
        <taxon>Thermus</taxon>
    </lineage>
</organism>
<geneLocation type="plasmid" evidence="2 3">
    <name>pTA69</name>
</geneLocation>
<keyword evidence="1" id="KW-0812">Transmembrane</keyword>
<keyword evidence="1" id="KW-1133">Transmembrane helix</keyword>
<sequence length="120" mass="13036">MMAGKVSPREVLSLLGLLAVGGLGAWFLKELVGQGLVPFFLVLTPLLRRVFAGRVGVYHGGWVLGLATANVWHLGGPHAALGHMALVLVADAFFRREEEGYGFFYTYFPALVAFYALLEV</sequence>
<accession>A0ABN4IMP2</accession>
<evidence type="ECO:0000313" key="3">
    <source>
        <dbReference type="Proteomes" id="UP000058660"/>
    </source>
</evidence>
<keyword evidence="3" id="KW-1185">Reference proteome</keyword>
<gene>
    <name evidence="2" type="ORF">TO73_2708</name>
</gene>
<feature type="transmembrane region" description="Helical" evidence="1">
    <location>
        <begin position="101"/>
        <end position="118"/>
    </location>
</feature>
<protein>
    <submittedName>
        <fullName evidence="2">Uncharacterized protein</fullName>
    </submittedName>
</protein>
<evidence type="ECO:0000313" key="2">
    <source>
        <dbReference type="EMBL" id="ALJ92237.1"/>
    </source>
</evidence>
<keyword evidence="1" id="KW-0472">Membrane</keyword>
<evidence type="ECO:0000256" key="1">
    <source>
        <dbReference type="SAM" id="Phobius"/>
    </source>
</evidence>
<proteinExistence type="predicted"/>